<dbReference type="PROSITE" id="PS00211">
    <property type="entry name" value="ABC_TRANSPORTER_1"/>
    <property type="match status" value="1"/>
</dbReference>
<dbReference type="GO" id="GO:0005524">
    <property type="term" value="F:ATP binding"/>
    <property type="evidence" value="ECO:0007669"/>
    <property type="project" value="UniProtKB-KW"/>
</dbReference>
<feature type="domain" description="ABC transporter" evidence="5">
    <location>
        <begin position="4"/>
        <end position="236"/>
    </location>
</feature>
<dbReference type="EMBL" id="JAPPUX010000003">
    <property type="protein sequence ID" value="MCY4726851.1"/>
    <property type="molecule type" value="Genomic_DNA"/>
</dbReference>
<keyword evidence="2" id="KW-0813">Transport</keyword>
<dbReference type="InterPro" id="IPR003439">
    <property type="entry name" value="ABC_transporter-like_ATP-bd"/>
</dbReference>
<evidence type="ECO:0000259" key="5">
    <source>
        <dbReference type="PROSITE" id="PS50893"/>
    </source>
</evidence>
<name>A0ABT4CEQ2_9ACTN</name>
<keyword evidence="4 6" id="KW-0067">ATP-binding</keyword>
<gene>
    <name evidence="6" type="ORF">NYO98_11235</name>
</gene>
<evidence type="ECO:0000313" key="6">
    <source>
        <dbReference type="EMBL" id="MCY4726851.1"/>
    </source>
</evidence>
<comment type="similarity">
    <text evidence="1">Belongs to the ABC transporter superfamily.</text>
</comment>
<accession>A0ABT4CEQ2</accession>
<keyword evidence="7" id="KW-1185">Reference proteome</keyword>
<dbReference type="Proteomes" id="UP001074726">
    <property type="component" value="Unassembled WGS sequence"/>
</dbReference>
<dbReference type="PANTHER" id="PTHR43335:SF2">
    <property type="entry name" value="ABC TRANSPORTER, ATP-BINDING PROTEIN"/>
    <property type="match status" value="1"/>
</dbReference>
<evidence type="ECO:0000256" key="2">
    <source>
        <dbReference type="ARBA" id="ARBA00022448"/>
    </source>
</evidence>
<reference evidence="6" key="1">
    <citation type="submission" date="2022-08" db="EMBL/GenBank/DDBJ databases">
        <title>Genome sequencing of Nocardioides sp. STR2.</title>
        <authorList>
            <person name="So Y."/>
        </authorList>
    </citation>
    <scope>NUCLEOTIDE SEQUENCE</scope>
    <source>
        <strain evidence="6">STR2</strain>
    </source>
</reference>
<dbReference type="PANTHER" id="PTHR43335">
    <property type="entry name" value="ABC TRANSPORTER, ATP-BINDING PROTEIN"/>
    <property type="match status" value="1"/>
</dbReference>
<evidence type="ECO:0000313" key="7">
    <source>
        <dbReference type="Proteomes" id="UP001074726"/>
    </source>
</evidence>
<organism evidence="6 7">
    <name type="scientific">Nocardioides pini</name>
    <dbReference type="NCBI Taxonomy" id="2975053"/>
    <lineage>
        <taxon>Bacteria</taxon>
        <taxon>Bacillati</taxon>
        <taxon>Actinomycetota</taxon>
        <taxon>Actinomycetes</taxon>
        <taxon>Propionibacteriales</taxon>
        <taxon>Nocardioidaceae</taxon>
        <taxon>Nocardioides</taxon>
    </lineage>
</organism>
<dbReference type="SUPFAM" id="SSF52540">
    <property type="entry name" value="P-loop containing nucleoside triphosphate hydrolases"/>
    <property type="match status" value="1"/>
</dbReference>
<protein>
    <submittedName>
        <fullName evidence="6">ATP-binding cassette domain-containing protein</fullName>
    </submittedName>
</protein>
<dbReference type="Gene3D" id="3.40.50.300">
    <property type="entry name" value="P-loop containing nucleotide triphosphate hydrolases"/>
    <property type="match status" value="1"/>
</dbReference>
<dbReference type="Pfam" id="PF00005">
    <property type="entry name" value="ABC_tran"/>
    <property type="match status" value="1"/>
</dbReference>
<evidence type="ECO:0000256" key="1">
    <source>
        <dbReference type="ARBA" id="ARBA00005417"/>
    </source>
</evidence>
<dbReference type="RefSeq" id="WP_268111770.1">
    <property type="nucleotide sequence ID" value="NZ_JAPPUX010000003.1"/>
</dbReference>
<dbReference type="InterPro" id="IPR027417">
    <property type="entry name" value="P-loop_NTPase"/>
</dbReference>
<evidence type="ECO:0000256" key="3">
    <source>
        <dbReference type="ARBA" id="ARBA00022741"/>
    </source>
</evidence>
<comment type="caution">
    <text evidence="6">The sequence shown here is derived from an EMBL/GenBank/DDBJ whole genome shotgun (WGS) entry which is preliminary data.</text>
</comment>
<proteinExistence type="inferred from homology"/>
<keyword evidence="3" id="KW-0547">Nucleotide-binding</keyword>
<dbReference type="PROSITE" id="PS50893">
    <property type="entry name" value="ABC_TRANSPORTER_2"/>
    <property type="match status" value="1"/>
</dbReference>
<dbReference type="InterPro" id="IPR017871">
    <property type="entry name" value="ABC_transporter-like_CS"/>
</dbReference>
<dbReference type="SMART" id="SM00382">
    <property type="entry name" value="AAA"/>
    <property type="match status" value="1"/>
</dbReference>
<sequence length="289" mass="30835">MNAVELTAVTKTYGRTRALDAVDLTFDRGVTGLLGPNGAGKTTLLRIVATSIGADSGDVRLLGRDPHGSHAELTAIRRELGYLPQELGYPGDMTAFGFVEYVAVLKEWNDRRRRLREVRRVLELVGLGTMATKRVSRLSGGQRRRVALAQALLGDPRILVLDEPTTGLDPTQRADLRRTLSALGGHCAVLLSTHQTEDVAALCERVVVLAGGTVRFDGTVTDLVATAAGRVWLCDDPGPDALVSWRTGTGRHHVVGGTPPPGAVAAEPTLEDAYLLMLGVDAHDVRAPA</sequence>
<evidence type="ECO:0000256" key="4">
    <source>
        <dbReference type="ARBA" id="ARBA00022840"/>
    </source>
</evidence>
<dbReference type="InterPro" id="IPR003593">
    <property type="entry name" value="AAA+_ATPase"/>
</dbReference>